<name>A0A5N8H7G7_ECOLX</name>
<dbReference type="EMBL" id="VOTT01000001">
    <property type="protein sequence ID" value="MPU47361.1"/>
    <property type="molecule type" value="Genomic_DNA"/>
</dbReference>
<proteinExistence type="predicted"/>
<organism evidence="1 2">
    <name type="scientific">Escherichia coli</name>
    <dbReference type="NCBI Taxonomy" id="562"/>
    <lineage>
        <taxon>Bacteria</taxon>
        <taxon>Pseudomonadati</taxon>
        <taxon>Pseudomonadota</taxon>
        <taxon>Gammaproteobacteria</taxon>
        <taxon>Enterobacterales</taxon>
        <taxon>Enterobacteriaceae</taxon>
        <taxon>Escherichia</taxon>
    </lineage>
</organism>
<accession>A0A5N8H7G7</accession>
<dbReference type="Proteomes" id="UP000392867">
    <property type="component" value="Unassembled WGS sequence"/>
</dbReference>
<dbReference type="AlphaFoldDB" id="A0A5N8H7G7"/>
<evidence type="ECO:0000313" key="1">
    <source>
        <dbReference type="EMBL" id="MPU47361.1"/>
    </source>
</evidence>
<reference evidence="1 2" key="1">
    <citation type="submission" date="2019-08" db="EMBL/GenBank/DDBJ databases">
        <title>Identification of Water Treatment Resistant and Multidrug Resistant Urinary Pathogenic Escherichia coli in Wastewater.</title>
        <authorList>
            <person name="Neumann N."/>
        </authorList>
    </citation>
    <scope>NUCLEOTIDE SEQUENCE [LARGE SCALE GENOMIC DNA]</scope>
    <source>
        <strain evidence="1 2">WU2356</strain>
    </source>
</reference>
<gene>
    <name evidence="1" type="ORF">FVB16_00455</name>
</gene>
<evidence type="ECO:0000313" key="2">
    <source>
        <dbReference type="Proteomes" id="UP000392867"/>
    </source>
</evidence>
<comment type="caution">
    <text evidence="1">The sequence shown here is derived from an EMBL/GenBank/DDBJ whole genome shotgun (WGS) entry which is preliminary data.</text>
</comment>
<sequence>MAPSYARYEKYTIHTIQIIHTIQFIHTIHTVQNLHTLFLFSRSDPVSGEAGSNETTYLIRLAAFVYESENEI</sequence>
<protein>
    <submittedName>
        <fullName evidence="1">Uncharacterized protein</fullName>
    </submittedName>
</protein>